<gene>
    <name evidence="1" type="ORF">SAMN05444716_102579</name>
</gene>
<sequence>MLGEGSYSFLSGYFPALPIRTLLGHRRTGRHGIPGERVVLCWTNVNTYAPKWW</sequence>
<dbReference type="STRING" id="1176198.SAMN05444716_102579"/>
<name>A0A1I6R044_9ACTN</name>
<proteinExistence type="predicted"/>
<protein>
    <submittedName>
        <fullName evidence="1">Uncharacterized protein</fullName>
    </submittedName>
</protein>
<accession>A0A1I6R044</accession>
<organism evidence="1 2">
    <name type="scientific">Streptomyces harbinensis</name>
    <dbReference type="NCBI Taxonomy" id="1176198"/>
    <lineage>
        <taxon>Bacteria</taxon>
        <taxon>Bacillati</taxon>
        <taxon>Actinomycetota</taxon>
        <taxon>Actinomycetes</taxon>
        <taxon>Kitasatosporales</taxon>
        <taxon>Streptomycetaceae</taxon>
        <taxon>Streptomyces</taxon>
    </lineage>
</organism>
<dbReference type="AlphaFoldDB" id="A0A1I6R044"/>
<dbReference type="Proteomes" id="UP000198873">
    <property type="component" value="Unassembled WGS sequence"/>
</dbReference>
<reference evidence="2" key="1">
    <citation type="submission" date="2016-10" db="EMBL/GenBank/DDBJ databases">
        <authorList>
            <person name="Varghese N."/>
            <person name="Submissions S."/>
        </authorList>
    </citation>
    <scope>NUCLEOTIDE SEQUENCE [LARGE SCALE GENOMIC DNA]</scope>
    <source>
        <strain evidence="2">CGMCC 4.7047</strain>
    </source>
</reference>
<evidence type="ECO:0000313" key="1">
    <source>
        <dbReference type="EMBL" id="SFS58043.1"/>
    </source>
</evidence>
<dbReference type="EMBL" id="FPAB01000002">
    <property type="protein sequence ID" value="SFS58043.1"/>
    <property type="molecule type" value="Genomic_DNA"/>
</dbReference>
<evidence type="ECO:0000313" key="2">
    <source>
        <dbReference type="Proteomes" id="UP000198873"/>
    </source>
</evidence>
<keyword evidence="2" id="KW-1185">Reference proteome</keyword>